<dbReference type="AlphaFoldDB" id="A0A1G9TAY1"/>
<accession>A0A1G9TAY1</accession>
<evidence type="ECO:0000313" key="1">
    <source>
        <dbReference type="EMBL" id="SDM44285.1"/>
    </source>
</evidence>
<organism evidence="1 2">
    <name type="scientific">Catalinimonas alkaloidigena</name>
    <dbReference type="NCBI Taxonomy" id="1075417"/>
    <lineage>
        <taxon>Bacteria</taxon>
        <taxon>Pseudomonadati</taxon>
        <taxon>Bacteroidota</taxon>
        <taxon>Cytophagia</taxon>
        <taxon>Cytophagales</taxon>
        <taxon>Catalimonadaceae</taxon>
        <taxon>Catalinimonas</taxon>
    </lineage>
</organism>
<dbReference type="RefSeq" id="WP_089687693.1">
    <property type="nucleotide sequence ID" value="NZ_FNFO01000013.1"/>
</dbReference>
<sequence length="328" mass="38508">MTTEETEFILHTTCGTPQPFPYFRDRYALLLLAYGLQTQSRRIREVRQSPFGHLLQKPVIRPLMAHWGTHLPEAAALRDYLDEGSKLFLLTWDRWGAQYRKSRKVGWKQTSRPGWNLVLQLNFDWEHDIAYRTFYGQNQFGYAPFSYECHPAQSGRLQTLAWARLDLSLETGEVLIEEIQSDWLKEVRRIAHILTKEPDDDWINLASLRRYQQTLQPYYKLWEEAMLSAVLWMAKEELGLSTVYYHTYEGGLWMKGLTSDNGPPRSLYTQLPRRFGFALTEEAPRFLQNEPFLHRKLRRNTGLAWYRLALSAESKAQRVYANPATLGL</sequence>
<dbReference type="Proteomes" id="UP000198510">
    <property type="component" value="Unassembled WGS sequence"/>
</dbReference>
<gene>
    <name evidence="1" type="ORF">SAMN05421823_113130</name>
</gene>
<reference evidence="1 2" key="1">
    <citation type="submission" date="2016-10" db="EMBL/GenBank/DDBJ databases">
        <authorList>
            <person name="de Groot N.N."/>
        </authorList>
    </citation>
    <scope>NUCLEOTIDE SEQUENCE [LARGE SCALE GENOMIC DNA]</scope>
    <source>
        <strain evidence="1 2">DSM 25186</strain>
    </source>
</reference>
<dbReference type="EMBL" id="FNFO01000013">
    <property type="protein sequence ID" value="SDM44285.1"/>
    <property type="molecule type" value="Genomic_DNA"/>
</dbReference>
<protein>
    <submittedName>
        <fullName evidence="1">Uncharacterized protein</fullName>
    </submittedName>
</protein>
<proteinExistence type="predicted"/>
<name>A0A1G9TAY1_9BACT</name>
<dbReference type="OrthoDB" id="975289at2"/>
<dbReference type="STRING" id="1075417.SAMN05421823_113130"/>
<keyword evidence="2" id="KW-1185">Reference proteome</keyword>
<evidence type="ECO:0000313" key="2">
    <source>
        <dbReference type="Proteomes" id="UP000198510"/>
    </source>
</evidence>